<keyword evidence="3" id="KW-1185">Reference proteome</keyword>
<dbReference type="PANTHER" id="PTHR28617">
    <property type="entry name" value="CILIA- AND FLAGELLA-ASSOCIATED PROTEIN 77"/>
    <property type="match status" value="1"/>
</dbReference>
<dbReference type="Proteomes" id="UP000663829">
    <property type="component" value="Unassembled WGS sequence"/>
</dbReference>
<dbReference type="EMBL" id="CAJOBC010000311">
    <property type="protein sequence ID" value="CAF3569700.1"/>
    <property type="molecule type" value="Genomic_DNA"/>
</dbReference>
<evidence type="ECO:0000313" key="1">
    <source>
        <dbReference type="EMBL" id="CAF0785972.1"/>
    </source>
</evidence>
<dbReference type="InterPro" id="IPR029147">
    <property type="entry name" value="CFAP77"/>
</dbReference>
<protein>
    <recommendedName>
        <fullName evidence="4">Cilia- and flagella-associated protein 77-like</fullName>
    </recommendedName>
</protein>
<dbReference type="EMBL" id="CAJNOQ010000311">
    <property type="protein sequence ID" value="CAF0785972.1"/>
    <property type="molecule type" value="Genomic_DNA"/>
</dbReference>
<evidence type="ECO:0000313" key="2">
    <source>
        <dbReference type="EMBL" id="CAF3569700.1"/>
    </source>
</evidence>
<organism evidence="1 3">
    <name type="scientific">Didymodactylos carnosus</name>
    <dbReference type="NCBI Taxonomy" id="1234261"/>
    <lineage>
        <taxon>Eukaryota</taxon>
        <taxon>Metazoa</taxon>
        <taxon>Spiralia</taxon>
        <taxon>Gnathifera</taxon>
        <taxon>Rotifera</taxon>
        <taxon>Eurotatoria</taxon>
        <taxon>Bdelloidea</taxon>
        <taxon>Philodinida</taxon>
        <taxon>Philodinidae</taxon>
        <taxon>Didymodactylos</taxon>
    </lineage>
</organism>
<sequence length="244" mass="27799">MLASPLQLLVSNLTPELGKSLRRGHKLPAQNFTYGITLPRRDGGVAESMYHWSSLDKTGSASNPDFEYVRDYSALNKAALEAGMISAKDQSRFRTVHDIKKKVFIRDISHKKKPMRFSDDMVFGTPCRPSTPISEVLEHKFLDKWVESMREKELNSKKQREDAANAFKGSYHTKASLLRQAKIPVEPKQLWQLPKFAKGEAQIDSFRTDDERRKAYSATTYDSLARQGTFHTGIYNVPRTTVKT</sequence>
<comment type="caution">
    <text evidence="1">The sequence shown here is derived from an EMBL/GenBank/DDBJ whole genome shotgun (WGS) entry which is preliminary data.</text>
</comment>
<evidence type="ECO:0008006" key="4">
    <source>
        <dbReference type="Google" id="ProtNLM"/>
    </source>
</evidence>
<dbReference type="Proteomes" id="UP000681722">
    <property type="component" value="Unassembled WGS sequence"/>
</dbReference>
<accession>A0A813RLJ7</accession>
<dbReference type="PANTHER" id="PTHR28617:SF1">
    <property type="entry name" value="CILIA- AND FLAGELLA-ASSOCIATED PROTEIN 77"/>
    <property type="match status" value="1"/>
</dbReference>
<evidence type="ECO:0000313" key="3">
    <source>
        <dbReference type="Proteomes" id="UP000663829"/>
    </source>
</evidence>
<dbReference type="AlphaFoldDB" id="A0A813RLJ7"/>
<dbReference type="Pfam" id="PF14825">
    <property type="entry name" value="CFAP77"/>
    <property type="match status" value="1"/>
</dbReference>
<proteinExistence type="predicted"/>
<name>A0A813RLJ7_9BILA</name>
<dbReference type="OrthoDB" id="532484at2759"/>
<reference evidence="1" key="1">
    <citation type="submission" date="2021-02" db="EMBL/GenBank/DDBJ databases">
        <authorList>
            <person name="Nowell W R."/>
        </authorList>
    </citation>
    <scope>NUCLEOTIDE SEQUENCE</scope>
</reference>
<gene>
    <name evidence="1" type="ORF">GPM918_LOCUS2733</name>
    <name evidence="2" type="ORF">SRO942_LOCUS2733</name>
</gene>